<protein>
    <submittedName>
        <fullName evidence="2">Uncharacterized protein</fullName>
    </submittedName>
</protein>
<evidence type="ECO:0000313" key="2">
    <source>
        <dbReference type="EMBL" id="KAJ4964538.1"/>
    </source>
</evidence>
<dbReference type="AlphaFoldDB" id="A0A9Q0HGX2"/>
<reference evidence="2" key="1">
    <citation type="journal article" date="2023" name="Plant J.">
        <title>The genome of the king protea, Protea cynaroides.</title>
        <authorList>
            <person name="Chang J."/>
            <person name="Duong T.A."/>
            <person name="Schoeman C."/>
            <person name="Ma X."/>
            <person name="Roodt D."/>
            <person name="Barker N."/>
            <person name="Li Z."/>
            <person name="Van de Peer Y."/>
            <person name="Mizrachi E."/>
        </authorList>
    </citation>
    <scope>NUCLEOTIDE SEQUENCE</scope>
    <source>
        <tissue evidence="2">Young leaves</tissue>
    </source>
</reference>
<gene>
    <name evidence="2" type="ORF">NE237_016387</name>
</gene>
<comment type="caution">
    <text evidence="2">The sequence shown here is derived from an EMBL/GenBank/DDBJ whole genome shotgun (WGS) entry which is preliminary data.</text>
</comment>
<feature type="region of interest" description="Disordered" evidence="1">
    <location>
        <begin position="84"/>
        <end position="104"/>
    </location>
</feature>
<evidence type="ECO:0000256" key="1">
    <source>
        <dbReference type="SAM" id="MobiDB-lite"/>
    </source>
</evidence>
<dbReference type="EMBL" id="JAMYWD010000007">
    <property type="protein sequence ID" value="KAJ4964538.1"/>
    <property type="molecule type" value="Genomic_DNA"/>
</dbReference>
<proteinExistence type="predicted"/>
<sequence length="223" mass="25432">MEIVNQNSVPSRSPISPLERSLLLQLYLHWGEKLNLGRPRGNTTSAGAVEPEVASFSNLLNSLESLSVRIYKNPLSPNAQKCLESKGSRRMHENNSRAEFHTSGDKQRLRFMEMDTTNCPIVLVEFVNKSPHPTIPKLDHTTGKTCMNPWILNMKTQVLHPITLSLEFRQHRHDSSFKTLRIALEHKANRITTFSITGKQITRPSIPQWIETSSNYRSTLQPH</sequence>
<evidence type="ECO:0000313" key="3">
    <source>
        <dbReference type="Proteomes" id="UP001141806"/>
    </source>
</evidence>
<accession>A0A9Q0HGX2</accession>
<keyword evidence="3" id="KW-1185">Reference proteome</keyword>
<name>A0A9Q0HGX2_9MAGN</name>
<organism evidence="2 3">
    <name type="scientific">Protea cynaroides</name>
    <dbReference type="NCBI Taxonomy" id="273540"/>
    <lineage>
        <taxon>Eukaryota</taxon>
        <taxon>Viridiplantae</taxon>
        <taxon>Streptophyta</taxon>
        <taxon>Embryophyta</taxon>
        <taxon>Tracheophyta</taxon>
        <taxon>Spermatophyta</taxon>
        <taxon>Magnoliopsida</taxon>
        <taxon>Proteales</taxon>
        <taxon>Proteaceae</taxon>
        <taxon>Protea</taxon>
    </lineage>
</organism>
<dbReference type="Proteomes" id="UP001141806">
    <property type="component" value="Unassembled WGS sequence"/>
</dbReference>